<sequence>MKASNAARPAVETAARILALEQQAAILTQTSGESMTAEACLRVEKTKFTLLQIFGTIILDLFLTIGPLVPTFYPPETSCNCHRSGVNLLSFVLPKSASYTVLASLRGTVDLMENLIVFFDYCFTTRTEQLESESIKPARVFLPIDFSRGRWSAEDVVSLRDPIQKVIFAGSSLLDFHIGYLQQHETMKEIPKESVKPTVGNNGSHSCQGSKLDKVFQNLSYEGYPLVEENMQALKDSSSETLPACQGALSMISECFHAINSTRWLGKYPTAALENLQRARAASASQLTERLLDTYPSSFDDEGNFTRAFYLKTPHPLQGLMIGMVFKEEVLTLVDAMIANRLPRGIRLIISWASRSDDSVPDQFSPSDPDTKQGLFALGMVAVTIAHGVPAVIPSTQTTLIVYMSDFVFSIICLVAWYIGSGHGSGNPHELGAIMAVVVIILMHISSYENPGSGYSVFWSLILSHRQLIKRIAEEMGALIGPIALLNLEFSSSDFDSKSLASVAGLSRELNQALSRLLSLSSTSPLDFQEKWAKSVGMLDQRDIDDIMVVITVIQFRDENYRRYCVAFYCYVELLVTFDKLVFVVKERVGEMYMLPHDDHENV</sequence>
<feature type="transmembrane region" description="Helical" evidence="1">
    <location>
        <begin position="431"/>
        <end position="448"/>
    </location>
</feature>
<feature type="domain" description="Putative ER transporter 6TM N-terminal" evidence="3">
    <location>
        <begin position="41"/>
        <end position="294"/>
    </location>
</feature>
<dbReference type="InterPro" id="IPR018820">
    <property type="entry name" value="BRE4-related_DUF2421"/>
</dbReference>
<name>A0A318Z5I2_9EURO</name>
<dbReference type="AlphaFoldDB" id="A0A318Z5I2"/>
<evidence type="ECO:0000313" key="5">
    <source>
        <dbReference type="Proteomes" id="UP000248349"/>
    </source>
</evidence>
<keyword evidence="5" id="KW-1185">Reference proteome</keyword>
<dbReference type="PANTHER" id="PTHR37994:SF3">
    <property type="entry name" value="ER TRANSPORTER 6TM N-TERMINAL DOMAIN-CONTAINING PROTEIN"/>
    <property type="match status" value="1"/>
</dbReference>
<dbReference type="Pfam" id="PF10334">
    <property type="entry name" value="BRE4"/>
    <property type="match status" value="2"/>
</dbReference>
<reference evidence="4 5" key="1">
    <citation type="submission" date="2016-12" db="EMBL/GenBank/DDBJ databases">
        <title>The genomes of Aspergillus section Nigri reveals drivers in fungal speciation.</title>
        <authorList>
            <consortium name="DOE Joint Genome Institute"/>
            <person name="Vesth T.C."/>
            <person name="Nybo J."/>
            <person name="Theobald S."/>
            <person name="Brandl J."/>
            <person name="Frisvad J.C."/>
            <person name="Nielsen K.F."/>
            <person name="Lyhne E.K."/>
            <person name="Kogle M.E."/>
            <person name="Kuo A."/>
            <person name="Riley R."/>
            <person name="Clum A."/>
            <person name="Nolan M."/>
            <person name="Lipzen A."/>
            <person name="Salamov A."/>
            <person name="Henrissat B."/>
            <person name="Wiebenga A."/>
            <person name="De Vries R.P."/>
            <person name="Grigoriev I.V."/>
            <person name="Mortensen U.H."/>
            <person name="Andersen M.R."/>
            <person name="Baker S.E."/>
        </authorList>
    </citation>
    <scope>NUCLEOTIDE SEQUENCE [LARGE SCALE GENOMIC DNA]</scope>
    <source>
        <strain evidence="4 5">JOP 1030-1</strain>
    </source>
</reference>
<accession>A0A318Z5I2</accession>
<evidence type="ECO:0000259" key="2">
    <source>
        <dbReference type="Pfam" id="PF10334"/>
    </source>
</evidence>
<evidence type="ECO:0000313" key="4">
    <source>
        <dbReference type="EMBL" id="PYH42571.1"/>
    </source>
</evidence>
<keyword evidence="1" id="KW-1133">Transmembrane helix</keyword>
<evidence type="ECO:0000259" key="3">
    <source>
        <dbReference type="Pfam" id="PF10337"/>
    </source>
</evidence>
<dbReference type="Pfam" id="PF10337">
    <property type="entry name" value="ArAE_2_N"/>
    <property type="match status" value="1"/>
</dbReference>
<keyword evidence="1" id="KW-0472">Membrane</keyword>
<dbReference type="InterPro" id="IPR018823">
    <property type="entry name" value="ArAE_2_N"/>
</dbReference>
<dbReference type="EMBL" id="KZ821251">
    <property type="protein sequence ID" value="PYH42571.1"/>
    <property type="molecule type" value="Genomic_DNA"/>
</dbReference>
<feature type="transmembrane region" description="Helical" evidence="1">
    <location>
        <begin position="374"/>
        <end position="393"/>
    </location>
</feature>
<keyword evidence="1" id="KW-0812">Transmembrane</keyword>
<dbReference type="Proteomes" id="UP000248349">
    <property type="component" value="Unassembled WGS sequence"/>
</dbReference>
<protein>
    <submittedName>
        <fullName evidence="4">Uncharacterized protein</fullName>
    </submittedName>
</protein>
<feature type="domain" description="DUF2421" evidence="2">
    <location>
        <begin position="556"/>
        <end position="593"/>
    </location>
</feature>
<proteinExistence type="predicted"/>
<dbReference type="STRING" id="1450539.A0A318Z5I2"/>
<dbReference type="PANTHER" id="PTHR37994">
    <property type="entry name" value="ARAE_2_N DOMAIN-CONTAINING PROTEIN-RELATED"/>
    <property type="match status" value="1"/>
</dbReference>
<feature type="transmembrane region" description="Helical" evidence="1">
    <location>
        <begin position="400"/>
        <end position="419"/>
    </location>
</feature>
<organism evidence="4 5">
    <name type="scientific">Aspergillus saccharolyticus JOP 1030-1</name>
    <dbReference type="NCBI Taxonomy" id="1450539"/>
    <lineage>
        <taxon>Eukaryota</taxon>
        <taxon>Fungi</taxon>
        <taxon>Dikarya</taxon>
        <taxon>Ascomycota</taxon>
        <taxon>Pezizomycotina</taxon>
        <taxon>Eurotiomycetes</taxon>
        <taxon>Eurotiomycetidae</taxon>
        <taxon>Eurotiales</taxon>
        <taxon>Aspergillaceae</taxon>
        <taxon>Aspergillus</taxon>
        <taxon>Aspergillus subgen. Circumdati</taxon>
    </lineage>
</organism>
<evidence type="ECO:0000256" key="1">
    <source>
        <dbReference type="SAM" id="Phobius"/>
    </source>
</evidence>
<dbReference type="OrthoDB" id="2274698at2759"/>
<feature type="domain" description="DUF2421" evidence="2">
    <location>
        <begin position="466"/>
        <end position="555"/>
    </location>
</feature>
<dbReference type="RefSeq" id="XP_025428553.1">
    <property type="nucleotide sequence ID" value="XM_025576939.1"/>
</dbReference>
<dbReference type="GeneID" id="37078168"/>
<gene>
    <name evidence="4" type="ORF">BP01DRAFT_376225</name>
</gene>